<dbReference type="InterPro" id="IPR020904">
    <property type="entry name" value="Sc_DH/Rdtase_CS"/>
</dbReference>
<evidence type="ECO:0000256" key="2">
    <source>
        <dbReference type="ARBA" id="ARBA00023002"/>
    </source>
</evidence>
<comment type="caution">
    <text evidence="3">The sequence shown here is derived from an EMBL/GenBank/DDBJ whole genome shotgun (WGS) entry which is preliminary data.</text>
</comment>
<dbReference type="Proteomes" id="UP001596484">
    <property type="component" value="Unassembled WGS sequence"/>
</dbReference>
<dbReference type="PRINTS" id="PR00081">
    <property type="entry name" value="GDHRDH"/>
</dbReference>
<evidence type="ECO:0000313" key="3">
    <source>
        <dbReference type="EMBL" id="MFC7446526.1"/>
    </source>
</evidence>
<dbReference type="Gene3D" id="3.40.50.720">
    <property type="entry name" value="NAD(P)-binding Rossmann-like Domain"/>
    <property type="match status" value="1"/>
</dbReference>
<name>A0ABW2RSK3_9NOCA</name>
<gene>
    <name evidence="3" type="ORF">ACFQS9_01340</name>
</gene>
<dbReference type="PROSITE" id="PS00061">
    <property type="entry name" value="ADH_SHORT"/>
    <property type="match status" value="1"/>
</dbReference>
<dbReference type="PANTHER" id="PTHR24321:SF8">
    <property type="entry name" value="ESTRADIOL 17-BETA-DEHYDROGENASE 8-RELATED"/>
    <property type="match status" value="1"/>
</dbReference>
<dbReference type="EMBL" id="JBHTCS010000002">
    <property type="protein sequence ID" value="MFC7446526.1"/>
    <property type="molecule type" value="Genomic_DNA"/>
</dbReference>
<organism evidence="3 4">
    <name type="scientific">Rhodococcus daqingensis</name>
    <dbReference type="NCBI Taxonomy" id="2479363"/>
    <lineage>
        <taxon>Bacteria</taxon>
        <taxon>Bacillati</taxon>
        <taxon>Actinomycetota</taxon>
        <taxon>Actinomycetes</taxon>
        <taxon>Mycobacteriales</taxon>
        <taxon>Nocardiaceae</taxon>
        <taxon>Rhodococcus</taxon>
    </lineage>
</organism>
<dbReference type="GO" id="GO:0047936">
    <property type="term" value="F:glucose 1-dehydrogenase [NAD(P)+] activity"/>
    <property type="evidence" value="ECO:0007669"/>
    <property type="project" value="UniProtKB-EC"/>
</dbReference>
<dbReference type="InterPro" id="IPR002347">
    <property type="entry name" value="SDR_fam"/>
</dbReference>
<dbReference type="PANTHER" id="PTHR24321">
    <property type="entry name" value="DEHYDROGENASES, SHORT CHAIN"/>
    <property type="match status" value="1"/>
</dbReference>
<dbReference type="RefSeq" id="WP_378400798.1">
    <property type="nucleotide sequence ID" value="NZ_JBHTCS010000002.1"/>
</dbReference>
<dbReference type="InterPro" id="IPR036291">
    <property type="entry name" value="NAD(P)-bd_dom_sf"/>
</dbReference>
<accession>A0ABW2RSK3</accession>
<reference evidence="4" key="1">
    <citation type="journal article" date="2019" name="Int. J. Syst. Evol. Microbiol.">
        <title>The Global Catalogue of Microorganisms (GCM) 10K type strain sequencing project: providing services to taxonomists for standard genome sequencing and annotation.</title>
        <authorList>
            <consortium name="The Broad Institute Genomics Platform"/>
            <consortium name="The Broad Institute Genome Sequencing Center for Infectious Disease"/>
            <person name="Wu L."/>
            <person name="Ma J."/>
        </authorList>
    </citation>
    <scope>NUCLEOTIDE SEQUENCE [LARGE SCALE GENOMIC DNA]</scope>
    <source>
        <strain evidence="4">ICMP 19430</strain>
    </source>
</reference>
<dbReference type="NCBIfam" id="NF005559">
    <property type="entry name" value="PRK07231.1"/>
    <property type="match status" value="1"/>
</dbReference>
<proteinExistence type="inferred from homology"/>
<protein>
    <submittedName>
        <fullName evidence="3">Glucose 1-dehydrogenase</fullName>
        <ecNumber evidence="3">1.1.1.47</ecNumber>
    </submittedName>
</protein>
<keyword evidence="2 3" id="KW-0560">Oxidoreductase</keyword>
<dbReference type="EC" id="1.1.1.47" evidence="3"/>
<comment type="similarity">
    <text evidence="1">Belongs to the short-chain dehydrogenases/reductases (SDR) family.</text>
</comment>
<dbReference type="SUPFAM" id="SSF51735">
    <property type="entry name" value="NAD(P)-binding Rossmann-fold domains"/>
    <property type="match status" value="1"/>
</dbReference>
<sequence length="255" mass="25938">MRNADLQDKTVLITGAARGLGAAVARRAVELGANVVVTDVLVDEGTDTAAELGATCRFFPLDVTSEESWNAAIAFTKGEFGGLDGLVNNAGIPPNPVPLVQETAEHFRLVVEVNLVGTFLGMKAAIAEMKAGGKGSIVNISSAGGLMGLSLTSAYGAAKWGVRGMAKIAAIEEGTSGIRVNSVHPGMTYTAMTASGGVELGEGKFPAAPMGRVGEPDEIATAVVFLLSDAASYITGAELAVDGGWTAGPCHMDSN</sequence>
<evidence type="ECO:0000256" key="1">
    <source>
        <dbReference type="ARBA" id="ARBA00006484"/>
    </source>
</evidence>
<keyword evidence="4" id="KW-1185">Reference proteome</keyword>
<evidence type="ECO:0000313" key="4">
    <source>
        <dbReference type="Proteomes" id="UP001596484"/>
    </source>
</evidence>
<dbReference type="PRINTS" id="PR00080">
    <property type="entry name" value="SDRFAMILY"/>
</dbReference>
<dbReference type="Pfam" id="PF13561">
    <property type="entry name" value="adh_short_C2"/>
    <property type="match status" value="1"/>
</dbReference>